<dbReference type="OrthoDB" id="6340082at2759"/>
<evidence type="ECO:0000313" key="4">
    <source>
        <dbReference type="Proteomes" id="UP001107558"/>
    </source>
</evidence>
<protein>
    <recommendedName>
        <fullName evidence="2">C-type lectin domain-containing protein</fullName>
    </recommendedName>
</protein>
<proteinExistence type="predicted"/>
<dbReference type="SUPFAM" id="SSF56436">
    <property type="entry name" value="C-type lectin-like"/>
    <property type="match status" value="1"/>
</dbReference>
<dbReference type="Proteomes" id="UP001107558">
    <property type="component" value="Chromosome 1"/>
</dbReference>
<dbReference type="InterPro" id="IPR016186">
    <property type="entry name" value="C-type_lectin-like/link_sf"/>
</dbReference>
<dbReference type="SMART" id="SM00034">
    <property type="entry name" value="CLECT"/>
    <property type="match status" value="1"/>
</dbReference>
<gene>
    <name evidence="3" type="ORF">PVAND_010717</name>
</gene>
<name>A0A9J6CGF3_POLVA</name>
<accession>A0A9J6CGF3</accession>
<evidence type="ECO:0000313" key="3">
    <source>
        <dbReference type="EMBL" id="KAG5681266.1"/>
    </source>
</evidence>
<feature type="chain" id="PRO_5039916329" description="C-type lectin domain-containing protein" evidence="1">
    <location>
        <begin position="20"/>
        <end position="176"/>
    </location>
</feature>
<dbReference type="Gene3D" id="3.10.100.10">
    <property type="entry name" value="Mannose-Binding Protein A, subunit A"/>
    <property type="match status" value="1"/>
</dbReference>
<dbReference type="InterPro" id="IPR016187">
    <property type="entry name" value="CTDL_fold"/>
</dbReference>
<dbReference type="CDD" id="cd00037">
    <property type="entry name" value="CLECT"/>
    <property type="match status" value="1"/>
</dbReference>
<evidence type="ECO:0000256" key="1">
    <source>
        <dbReference type="SAM" id="SignalP"/>
    </source>
</evidence>
<keyword evidence="4" id="KW-1185">Reference proteome</keyword>
<feature type="domain" description="C-type lectin" evidence="2">
    <location>
        <begin position="44"/>
        <end position="161"/>
    </location>
</feature>
<reference evidence="3" key="1">
    <citation type="submission" date="2021-03" db="EMBL/GenBank/DDBJ databases">
        <title>Chromosome level genome of the anhydrobiotic midge Polypedilum vanderplanki.</title>
        <authorList>
            <person name="Yoshida Y."/>
            <person name="Kikawada T."/>
            <person name="Gusev O."/>
        </authorList>
    </citation>
    <scope>NUCLEOTIDE SEQUENCE</scope>
    <source>
        <strain evidence="3">NIAS01</strain>
        <tissue evidence="3">Whole body or cell culture</tissue>
    </source>
</reference>
<sequence length="176" mass="20460">MRRILFILLIFQLIIKIKSSKDFIEDVAFIKLGSFHGLDNKGSEYKKTFFIPRHFRTSWVNSRSICKSYGFDIASFETLQEANAVMSFCKNHSDSLDYWTYVGGISLKARSTKNWYWVNSGRKISFEIPFARNAPDFAGSDEWCLALGPKATFDFNDVNCNGYEFKFICQRINFML</sequence>
<feature type="signal peptide" evidence="1">
    <location>
        <begin position="1"/>
        <end position="19"/>
    </location>
</feature>
<evidence type="ECO:0000259" key="2">
    <source>
        <dbReference type="PROSITE" id="PS50041"/>
    </source>
</evidence>
<organism evidence="3 4">
    <name type="scientific">Polypedilum vanderplanki</name>
    <name type="common">Sleeping chironomid midge</name>
    <dbReference type="NCBI Taxonomy" id="319348"/>
    <lineage>
        <taxon>Eukaryota</taxon>
        <taxon>Metazoa</taxon>
        <taxon>Ecdysozoa</taxon>
        <taxon>Arthropoda</taxon>
        <taxon>Hexapoda</taxon>
        <taxon>Insecta</taxon>
        <taxon>Pterygota</taxon>
        <taxon>Neoptera</taxon>
        <taxon>Endopterygota</taxon>
        <taxon>Diptera</taxon>
        <taxon>Nematocera</taxon>
        <taxon>Chironomoidea</taxon>
        <taxon>Chironomidae</taxon>
        <taxon>Chironominae</taxon>
        <taxon>Polypedilum</taxon>
        <taxon>Polypedilum</taxon>
    </lineage>
</organism>
<dbReference type="Pfam" id="PF00059">
    <property type="entry name" value="Lectin_C"/>
    <property type="match status" value="1"/>
</dbReference>
<dbReference type="EMBL" id="JADBJN010000001">
    <property type="protein sequence ID" value="KAG5681266.1"/>
    <property type="molecule type" value="Genomic_DNA"/>
</dbReference>
<comment type="caution">
    <text evidence="3">The sequence shown here is derived from an EMBL/GenBank/DDBJ whole genome shotgun (WGS) entry which is preliminary data.</text>
</comment>
<dbReference type="InterPro" id="IPR001304">
    <property type="entry name" value="C-type_lectin-like"/>
</dbReference>
<keyword evidence="1" id="KW-0732">Signal</keyword>
<dbReference type="PROSITE" id="PS50041">
    <property type="entry name" value="C_TYPE_LECTIN_2"/>
    <property type="match status" value="1"/>
</dbReference>
<dbReference type="AlphaFoldDB" id="A0A9J6CGF3"/>